<organism evidence="3 4">
    <name type="scientific">Parabacteroides acidifaciens</name>
    <dbReference type="NCBI Taxonomy" id="2290935"/>
    <lineage>
        <taxon>Bacteria</taxon>
        <taxon>Pseudomonadati</taxon>
        <taxon>Bacteroidota</taxon>
        <taxon>Bacteroidia</taxon>
        <taxon>Bacteroidales</taxon>
        <taxon>Tannerellaceae</taxon>
        <taxon>Parabacteroides</taxon>
    </lineage>
</organism>
<gene>
    <name evidence="3" type="ORF">DWU89_11445</name>
    <name evidence="2" type="ORF">H8784_11170</name>
</gene>
<evidence type="ECO:0000259" key="1">
    <source>
        <dbReference type="Pfam" id="PF16242"/>
    </source>
</evidence>
<feature type="domain" description="General stress protein FMN-binding split barrel" evidence="1">
    <location>
        <begin position="7"/>
        <end position="132"/>
    </location>
</feature>
<dbReference type="Gene3D" id="2.30.110.10">
    <property type="entry name" value="Electron Transport, Fmn-binding Protein, Chain A"/>
    <property type="match status" value="1"/>
</dbReference>
<dbReference type="InterPro" id="IPR012349">
    <property type="entry name" value="Split_barrel_FMN-bd"/>
</dbReference>
<evidence type="ECO:0000313" key="4">
    <source>
        <dbReference type="Proteomes" id="UP000256321"/>
    </source>
</evidence>
<sequence length="144" mass="16671">MKDAEKTIGAIADKQSISFIGSIDAEGFPNIKAMLQPRKREGIQTFYFTTNTSSRRVAQYLKDNHACIYFCDRRFFRGVMLRGTMEVLTDNASKEMIWQDGDTMYYPEGVTDPDYCVLRFTAISGRYYSNFKSEDFIISDCRNR</sequence>
<dbReference type="PANTHER" id="PTHR34818:SF1">
    <property type="entry name" value="PROTEIN BLI-3"/>
    <property type="match status" value="1"/>
</dbReference>
<dbReference type="Proteomes" id="UP000256321">
    <property type="component" value="Unassembled WGS sequence"/>
</dbReference>
<dbReference type="PANTHER" id="PTHR34818">
    <property type="entry name" value="PROTEIN BLI-3"/>
    <property type="match status" value="1"/>
</dbReference>
<dbReference type="EMBL" id="QREV01000025">
    <property type="protein sequence ID" value="RDU48993.1"/>
    <property type="molecule type" value="Genomic_DNA"/>
</dbReference>
<dbReference type="SUPFAM" id="SSF50475">
    <property type="entry name" value="FMN-binding split barrel"/>
    <property type="match status" value="1"/>
</dbReference>
<evidence type="ECO:0000313" key="5">
    <source>
        <dbReference type="Proteomes" id="UP000629596"/>
    </source>
</evidence>
<keyword evidence="5" id="KW-1185">Reference proteome</keyword>
<dbReference type="InterPro" id="IPR052917">
    <property type="entry name" value="Stress-Dev_Protein"/>
</dbReference>
<proteinExistence type="predicted"/>
<protein>
    <submittedName>
        <fullName evidence="2 3">Pyridoxamine 5'-phosphate oxidase</fullName>
    </submittedName>
</protein>
<evidence type="ECO:0000313" key="3">
    <source>
        <dbReference type="EMBL" id="RDU48993.1"/>
    </source>
</evidence>
<reference evidence="2 5" key="2">
    <citation type="submission" date="2020-08" db="EMBL/GenBank/DDBJ databases">
        <title>Genome public.</title>
        <authorList>
            <person name="Liu C."/>
            <person name="Sun Q."/>
        </authorList>
    </citation>
    <scope>NUCLEOTIDE SEQUENCE [LARGE SCALE GENOMIC DNA]</scope>
    <source>
        <strain evidence="2 5">426_9</strain>
    </source>
</reference>
<comment type="caution">
    <text evidence="3">The sequence shown here is derived from an EMBL/GenBank/DDBJ whole genome shotgun (WGS) entry which is preliminary data.</text>
</comment>
<dbReference type="RefSeq" id="WP_115499781.1">
    <property type="nucleotide sequence ID" value="NZ_JACRTI010000025.1"/>
</dbReference>
<dbReference type="Proteomes" id="UP000629596">
    <property type="component" value="Unassembled WGS sequence"/>
</dbReference>
<dbReference type="AlphaFoldDB" id="A0A3D8HDD5"/>
<reference evidence="3 4" key="1">
    <citation type="submission" date="2018-07" db="EMBL/GenBank/DDBJ databases">
        <title>Parabacteroides acidifaciens nov. sp., isolated from human feces.</title>
        <authorList>
            <person name="Wang Y.J."/>
        </authorList>
    </citation>
    <scope>NUCLEOTIDE SEQUENCE [LARGE SCALE GENOMIC DNA]</scope>
    <source>
        <strain evidence="3 4">426-9</strain>
    </source>
</reference>
<name>A0A3D8HDD5_9BACT</name>
<accession>A0A3D8HDD5</accession>
<dbReference type="Pfam" id="PF16242">
    <property type="entry name" value="Pyrid_ox_like"/>
    <property type="match status" value="1"/>
</dbReference>
<dbReference type="InterPro" id="IPR038725">
    <property type="entry name" value="YdaG_split_barrel_FMN-bd"/>
</dbReference>
<evidence type="ECO:0000313" key="2">
    <source>
        <dbReference type="EMBL" id="MBC8602273.1"/>
    </source>
</evidence>
<dbReference type="EMBL" id="JACRTI010000025">
    <property type="protein sequence ID" value="MBC8602273.1"/>
    <property type="molecule type" value="Genomic_DNA"/>
</dbReference>